<feature type="region of interest" description="Disordered" evidence="1">
    <location>
        <begin position="293"/>
        <end position="370"/>
    </location>
</feature>
<dbReference type="Gene3D" id="1.10.1040.10">
    <property type="entry name" value="N-(1-d-carboxylethyl)-l-norvaline Dehydrogenase, domain 2"/>
    <property type="match status" value="1"/>
</dbReference>
<dbReference type="InterPro" id="IPR006175">
    <property type="entry name" value="YjgF/YER057c/UK114"/>
</dbReference>
<proteinExistence type="predicted"/>
<name>A0ABV9E6J7_9ACTN</name>
<dbReference type="CDD" id="cd00448">
    <property type="entry name" value="YjgF_YER057c_UK114_family"/>
    <property type="match status" value="1"/>
</dbReference>
<evidence type="ECO:0000313" key="4">
    <source>
        <dbReference type="EMBL" id="MFC4585161.1"/>
    </source>
</evidence>
<dbReference type="PANTHER" id="PTHR43580:SF2">
    <property type="entry name" value="CYTOKINE-LIKE NUCLEAR FACTOR N-PAC"/>
    <property type="match status" value="1"/>
</dbReference>
<dbReference type="InterPro" id="IPR036291">
    <property type="entry name" value="NAD(P)-bd_dom_sf"/>
</dbReference>
<organism evidence="4 5">
    <name type="scientific">Sphaerisporangium corydalis</name>
    <dbReference type="NCBI Taxonomy" id="1441875"/>
    <lineage>
        <taxon>Bacteria</taxon>
        <taxon>Bacillati</taxon>
        <taxon>Actinomycetota</taxon>
        <taxon>Actinomycetes</taxon>
        <taxon>Streptosporangiales</taxon>
        <taxon>Streptosporangiaceae</taxon>
        <taxon>Sphaerisporangium</taxon>
    </lineage>
</organism>
<evidence type="ECO:0000259" key="2">
    <source>
        <dbReference type="Pfam" id="PF03446"/>
    </source>
</evidence>
<dbReference type="Proteomes" id="UP001595891">
    <property type="component" value="Unassembled WGS sequence"/>
</dbReference>
<feature type="compositionally biased region" description="Basic and acidic residues" evidence="1">
    <location>
        <begin position="335"/>
        <end position="346"/>
    </location>
</feature>
<accession>A0ABV9E6J7</accession>
<dbReference type="PROSITE" id="PS00895">
    <property type="entry name" value="3_HYDROXYISOBUT_DH"/>
    <property type="match status" value="1"/>
</dbReference>
<feature type="domain" description="3-hydroxyisobutyrate dehydrogenase-like NAD-binding" evidence="3">
    <location>
        <begin position="183"/>
        <end position="288"/>
    </location>
</feature>
<dbReference type="SUPFAM" id="SSF55298">
    <property type="entry name" value="YjgF-like"/>
    <property type="match status" value="1"/>
</dbReference>
<dbReference type="Pfam" id="PF01042">
    <property type="entry name" value="Ribonuc_L-PSP"/>
    <property type="match status" value="1"/>
</dbReference>
<sequence length="490" mass="49484">MIAFLGLGHMGTPMARRLVQAGHQVTVWNRTPHPNPPMPATGAASTTGTPPGTGTEATGPAPGPGVVPGARVAGTAAEAVAGAELVITMLRDPAAVEEVLTSATPRPGSLVVEMSTIGPDAVSRLRSLLPAEVGLVDAPVLGSVQPAADGTLTILAGGSGTDLARCRDVLAVFGTVRELGPLGAGAAMKLAVMSALVPAQVLIAETLAYADTQGVDRAALLDVLAGTPLGPLAGRLRPAVLEGPQETRYALGLAAKDLTLAAHPAQTLAAAARTRLTEAEHAGLATADLTAITTSPTLTPSPTAGTVPTTDATSPALTAAPTSAAPATSPGGDRQGGDRQGGDRQEGAVPNRAGAVKLNPDSVPPPAGAYSHAVRAGDLLFVSGQAALGKNGEVIGEGDIVRQSECVMDYLEHILADQGCTFEDVVTIRTFLTDMADLPGYAAVRRRRITCTPPSSTTVEVPHLFRPGLLIEVEAVATIPPHPHGPTPTT</sequence>
<dbReference type="InterPro" id="IPR051265">
    <property type="entry name" value="HIBADH-related_NP60_sf"/>
</dbReference>
<dbReference type="InterPro" id="IPR035959">
    <property type="entry name" value="RutC-like_sf"/>
</dbReference>
<protein>
    <submittedName>
        <fullName evidence="4">NAD(P)-binding domain-containing protein</fullName>
    </submittedName>
</protein>
<dbReference type="InterPro" id="IPR008927">
    <property type="entry name" value="6-PGluconate_DH-like_C_sf"/>
</dbReference>
<dbReference type="PANTHER" id="PTHR43580">
    <property type="entry name" value="OXIDOREDUCTASE GLYR1-RELATED"/>
    <property type="match status" value="1"/>
</dbReference>
<dbReference type="InterPro" id="IPR002204">
    <property type="entry name" value="3-OH-isobutyrate_DH-rel_CS"/>
</dbReference>
<gene>
    <name evidence="4" type="ORF">ACFO8L_03685</name>
</gene>
<feature type="region of interest" description="Disordered" evidence="1">
    <location>
        <begin position="29"/>
        <end position="63"/>
    </location>
</feature>
<dbReference type="Gene3D" id="3.30.1330.40">
    <property type="entry name" value="RutC-like"/>
    <property type="match status" value="1"/>
</dbReference>
<dbReference type="RefSeq" id="WP_262847454.1">
    <property type="nucleotide sequence ID" value="NZ_JANZYP010000064.1"/>
</dbReference>
<evidence type="ECO:0000313" key="5">
    <source>
        <dbReference type="Proteomes" id="UP001595891"/>
    </source>
</evidence>
<feature type="compositionally biased region" description="Low complexity" evidence="1">
    <location>
        <begin position="293"/>
        <end position="332"/>
    </location>
</feature>
<dbReference type="SUPFAM" id="SSF51735">
    <property type="entry name" value="NAD(P)-binding Rossmann-fold domains"/>
    <property type="match status" value="1"/>
</dbReference>
<feature type="domain" description="6-phosphogluconate dehydrogenase NADP-binding" evidence="2">
    <location>
        <begin position="2"/>
        <end position="175"/>
    </location>
</feature>
<dbReference type="EMBL" id="JBHSFN010000002">
    <property type="protein sequence ID" value="MFC4585161.1"/>
    <property type="molecule type" value="Genomic_DNA"/>
</dbReference>
<evidence type="ECO:0000256" key="1">
    <source>
        <dbReference type="SAM" id="MobiDB-lite"/>
    </source>
</evidence>
<comment type="caution">
    <text evidence="4">The sequence shown here is derived from an EMBL/GenBank/DDBJ whole genome shotgun (WGS) entry which is preliminary data.</text>
</comment>
<dbReference type="Pfam" id="PF14833">
    <property type="entry name" value="NAD_binding_11"/>
    <property type="match status" value="1"/>
</dbReference>
<reference evidence="5" key="1">
    <citation type="journal article" date="2019" name="Int. J. Syst. Evol. Microbiol.">
        <title>The Global Catalogue of Microorganisms (GCM) 10K type strain sequencing project: providing services to taxonomists for standard genome sequencing and annotation.</title>
        <authorList>
            <consortium name="The Broad Institute Genomics Platform"/>
            <consortium name="The Broad Institute Genome Sequencing Center for Infectious Disease"/>
            <person name="Wu L."/>
            <person name="Ma J."/>
        </authorList>
    </citation>
    <scope>NUCLEOTIDE SEQUENCE [LARGE SCALE GENOMIC DNA]</scope>
    <source>
        <strain evidence="5">CCUG 49560</strain>
    </source>
</reference>
<evidence type="ECO:0000259" key="3">
    <source>
        <dbReference type="Pfam" id="PF14833"/>
    </source>
</evidence>
<dbReference type="InterPro" id="IPR029154">
    <property type="entry name" value="HIBADH-like_NADP-bd"/>
</dbReference>
<dbReference type="InterPro" id="IPR013328">
    <property type="entry name" value="6PGD_dom2"/>
</dbReference>
<dbReference type="Pfam" id="PF03446">
    <property type="entry name" value="NAD_binding_2"/>
    <property type="match status" value="1"/>
</dbReference>
<feature type="compositionally biased region" description="Low complexity" evidence="1">
    <location>
        <begin position="40"/>
        <end position="60"/>
    </location>
</feature>
<dbReference type="SUPFAM" id="SSF48179">
    <property type="entry name" value="6-phosphogluconate dehydrogenase C-terminal domain-like"/>
    <property type="match status" value="1"/>
</dbReference>
<dbReference type="InterPro" id="IPR006115">
    <property type="entry name" value="6PGDH_NADP-bd"/>
</dbReference>
<dbReference type="Gene3D" id="3.40.50.720">
    <property type="entry name" value="NAD(P)-binding Rossmann-like Domain"/>
    <property type="match status" value="1"/>
</dbReference>
<keyword evidence="5" id="KW-1185">Reference proteome</keyword>